<proteinExistence type="predicted"/>
<sequence>MKLKLQARFHTPVLLGGALLSLLAAAGLYSFLAPRPDTLSSDAVPYYALPFGPNAEGQDRPFWPSQLATEGNLLAAADALPAATDCAGCHRQEFMEWAPSLHGIADRDAVYEKTVEANEDLLRHGVEQGRFCEGCHAPNELVSGRVTKLASVAPGPASADGVSCLACHAAVHSDPKAGNGALTLRLAGLGDDPADLALLAAPRDHAARWGSDATRALIGKSELCAACHTEIYDASMSSATSPQDVQSTYAEWQASWYADQGVTCQDCHMAPDPAAQVLALREGRVEKPARYSHAFVGANYLMFETGLGETLTFLRGGTTPGLTMAEADAAIAAQREATHALLRAAAGLELRGVRAEGAGLRLDIAVRNLGAGHNLPTGVSDQKHMWLEVEVQDVAGAVIYRSGQFDDRAGMTDPDAVMWIEKFLDDRGEVIPNHLTFATAEVKWLRRAIPARGEEVVGYDIPLPADARGPFRLRARLWYRVALQDLVYQNLRLETPVPPFALAELDLTLPDEALK</sequence>
<dbReference type="PANTHER" id="PTHR35038:SF8">
    <property type="entry name" value="C-TYPE POLYHEME CYTOCHROME OMCC"/>
    <property type="match status" value="1"/>
</dbReference>
<accession>A0ABU8BVS2</accession>
<dbReference type="SUPFAM" id="SSF48695">
    <property type="entry name" value="Multiheme cytochromes"/>
    <property type="match status" value="1"/>
</dbReference>
<name>A0ABU8BVS2_9RHOB</name>
<dbReference type="Gene3D" id="1.10.1130.10">
    <property type="entry name" value="Flavocytochrome C3, Chain A"/>
    <property type="match status" value="1"/>
</dbReference>
<gene>
    <name evidence="3" type="ORF">V6590_11585</name>
</gene>
<dbReference type="EMBL" id="JBALHR010000006">
    <property type="protein sequence ID" value="MEH7828794.1"/>
    <property type="molecule type" value="Genomic_DNA"/>
</dbReference>
<keyword evidence="1" id="KW-0732">Signal</keyword>
<dbReference type="InterPro" id="IPR051829">
    <property type="entry name" value="Multiheme_Cytochr_ET"/>
</dbReference>
<evidence type="ECO:0000256" key="1">
    <source>
        <dbReference type="ARBA" id="ARBA00022729"/>
    </source>
</evidence>
<feature type="domain" description="Cytochrome c-552/4" evidence="2">
    <location>
        <begin position="86"/>
        <end position="168"/>
    </location>
</feature>
<keyword evidence="4" id="KW-1185">Reference proteome</keyword>
<organism evidence="3 4">
    <name type="scientific">Gemmobacter denitrificans</name>
    <dbReference type="NCBI Taxonomy" id="3123040"/>
    <lineage>
        <taxon>Bacteria</taxon>
        <taxon>Pseudomonadati</taxon>
        <taxon>Pseudomonadota</taxon>
        <taxon>Alphaproteobacteria</taxon>
        <taxon>Rhodobacterales</taxon>
        <taxon>Paracoccaceae</taxon>
        <taxon>Gemmobacter</taxon>
    </lineage>
</organism>
<comment type="caution">
    <text evidence="3">The sequence shown here is derived from an EMBL/GenBank/DDBJ whole genome shotgun (WGS) entry which is preliminary data.</text>
</comment>
<dbReference type="PANTHER" id="PTHR35038">
    <property type="entry name" value="DISSIMILATORY SULFITE REDUCTASE SIRA"/>
    <property type="match status" value="1"/>
</dbReference>
<evidence type="ECO:0000313" key="3">
    <source>
        <dbReference type="EMBL" id="MEH7828794.1"/>
    </source>
</evidence>
<dbReference type="InterPro" id="IPR036280">
    <property type="entry name" value="Multihaem_cyt_sf"/>
</dbReference>
<evidence type="ECO:0000313" key="4">
    <source>
        <dbReference type="Proteomes" id="UP001431963"/>
    </source>
</evidence>
<evidence type="ECO:0000259" key="2">
    <source>
        <dbReference type="Pfam" id="PF13435"/>
    </source>
</evidence>
<dbReference type="InterPro" id="IPR023155">
    <property type="entry name" value="Cyt_c-552/4"/>
</dbReference>
<dbReference type="Proteomes" id="UP001431963">
    <property type="component" value="Unassembled WGS sequence"/>
</dbReference>
<protein>
    <submittedName>
        <fullName evidence="3">Multiheme c-type cytochrome</fullName>
    </submittedName>
</protein>
<dbReference type="RefSeq" id="WP_335423101.1">
    <property type="nucleotide sequence ID" value="NZ_JBALHR010000006.1"/>
</dbReference>
<dbReference type="Pfam" id="PF13435">
    <property type="entry name" value="Cytochrome_C554"/>
    <property type="match status" value="1"/>
</dbReference>
<reference evidence="3" key="1">
    <citation type="submission" date="2024-02" db="EMBL/GenBank/DDBJ databases">
        <title>Genome sequences of strain Gemmobacter sp. JM10B15.</title>
        <authorList>
            <person name="Zhang M."/>
        </authorList>
    </citation>
    <scope>NUCLEOTIDE SEQUENCE</scope>
    <source>
        <strain evidence="3">JM10B15</strain>
    </source>
</reference>